<evidence type="ECO:0000313" key="1">
    <source>
        <dbReference type="EMBL" id="MBD7955056.1"/>
    </source>
</evidence>
<dbReference type="SUPFAM" id="SSF82171">
    <property type="entry name" value="DPP6 N-terminal domain-like"/>
    <property type="match status" value="1"/>
</dbReference>
<dbReference type="AlphaFoldDB" id="A0A8X8FWF0"/>
<evidence type="ECO:0000313" key="2">
    <source>
        <dbReference type="Proteomes" id="UP000636938"/>
    </source>
</evidence>
<dbReference type="InterPro" id="IPR011659">
    <property type="entry name" value="WD40"/>
</dbReference>
<name>A0A8X8FWF0_9GAMM</name>
<gene>
    <name evidence="1" type="ORF">H9654_12685</name>
</gene>
<dbReference type="Proteomes" id="UP000636938">
    <property type="component" value="Unassembled WGS sequence"/>
</dbReference>
<keyword evidence="2" id="KW-1185">Reference proteome</keyword>
<sequence length="450" mass="49999">MNTQILINNLKFLKRSVRESPDIIRNVLAHMRGPTNIWPDPAATRESPARAYRLAEDLIPVHVVTPPDGHYMTTFFDVNPFSPSGRYLAVTQVPFINRIPIPGDRARVCVIDLDEGRCDVIHETAGWGAQLGANVHWGQTDDLLFCNDVINGRATGVRLSRNAGLDQVLDGPVYGMSPDARYSYAPNIEYVNAIIPGYGVADPLLNKPRQREKASRTEGIWRTDLATGRKALLISLHDIVLALGDQSELAGGSYYVFNVKVNPSNDRLFAVIFSTGVPLRAGTPVQLITMRLDGSDVRLAMPDRLWRVGGHHPNWTPDGEHILMNLRPKGEQMAFVQFRSDGSELSIVAPGHKGSGHPSIDCSGRYLLTDSYTVEGFKNERNDVPLRLIDLEKNEERHVTWVHTKDLLGPRRIDPHPVWAPDGKRFAFNGTVNGYRQVMIGDTRGLPSNG</sequence>
<dbReference type="Pfam" id="PF07676">
    <property type="entry name" value="PD40"/>
    <property type="match status" value="1"/>
</dbReference>
<dbReference type="EMBL" id="JACSQS010000013">
    <property type="protein sequence ID" value="MBD7955056.1"/>
    <property type="molecule type" value="Genomic_DNA"/>
</dbReference>
<comment type="caution">
    <text evidence="1">The sequence shown here is derived from an EMBL/GenBank/DDBJ whole genome shotgun (WGS) entry which is preliminary data.</text>
</comment>
<protein>
    <submittedName>
        <fullName evidence="1">PD40 domain-containing protein</fullName>
    </submittedName>
</protein>
<dbReference type="RefSeq" id="WP_191771127.1">
    <property type="nucleotide sequence ID" value="NZ_JACSQS010000013.1"/>
</dbReference>
<organism evidence="1 2">
    <name type="scientific">Stenotrophomonas lacuserhaii</name>
    <dbReference type="NCBI Taxonomy" id="2760084"/>
    <lineage>
        <taxon>Bacteria</taxon>
        <taxon>Pseudomonadati</taxon>
        <taxon>Pseudomonadota</taxon>
        <taxon>Gammaproteobacteria</taxon>
        <taxon>Lysobacterales</taxon>
        <taxon>Lysobacteraceae</taxon>
        <taxon>Stenotrophomonas</taxon>
    </lineage>
</organism>
<dbReference type="InterPro" id="IPR015943">
    <property type="entry name" value="WD40/YVTN_repeat-like_dom_sf"/>
</dbReference>
<proteinExistence type="predicted"/>
<dbReference type="Gene3D" id="2.130.10.10">
    <property type="entry name" value="YVTN repeat-like/Quinoprotein amine dehydrogenase"/>
    <property type="match status" value="1"/>
</dbReference>
<accession>A0A8X8FWF0</accession>
<reference evidence="1 2" key="1">
    <citation type="submission" date="2020-08" db="EMBL/GenBank/DDBJ databases">
        <title>A Genomic Blueprint of the Chicken Gut Microbiome.</title>
        <authorList>
            <person name="Gilroy R."/>
            <person name="Ravi A."/>
            <person name="Getino M."/>
            <person name="Pursley I."/>
            <person name="Horton D.L."/>
            <person name="Alikhan N.-F."/>
            <person name="Baker D."/>
            <person name="Gharbi K."/>
            <person name="Hall N."/>
            <person name="Watson M."/>
            <person name="Adriaenssens E.M."/>
            <person name="Foster-Nyarko E."/>
            <person name="Jarju S."/>
            <person name="Secka A."/>
            <person name="Antonio M."/>
            <person name="Oren A."/>
            <person name="Chaudhuri R."/>
            <person name="La Ragione R.M."/>
            <person name="Hildebrand F."/>
            <person name="Pallen M.J."/>
        </authorList>
    </citation>
    <scope>NUCLEOTIDE SEQUENCE [LARGE SCALE GENOMIC DNA]</scope>
    <source>
        <strain evidence="1 2">Sa5BUN4</strain>
    </source>
</reference>